<dbReference type="EMBL" id="JAMQBK010000029">
    <property type="protein sequence ID" value="MCM2371071.1"/>
    <property type="molecule type" value="Genomic_DNA"/>
</dbReference>
<accession>A0ABT0U2E6</accession>
<evidence type="ECO:0000259" key="3">
    <source>
        <dbReference type="Pfam" id="PF22335"/>
    </source>
</evidence>
<keyword evidence="2" id="KW-0051">Antiviral defense</keyword>
<keyword evidence="1" id="KW-0547">Nucleotide-binding</keyword>
<proteinExistence type="predicted"/>
<dbReference type="Pfam" id="PF22335">
    <property type="entry name" value="Cas10-Cmr2_palm2"/>
    <property type="match status" value="1"/>
</dbReference>
<dbReference type="RefSeq" id="WP_250928714.1">
    <property type="nucleotide sequence ID" value="NZ_JAMQBK010000029.1"/>
</dbReference>
<dbReference type="Gene3D" id="3.30.70.270">
    <property type="match status" value="1"/>
</dbReference>
<dbReference type="Proteomes" id="UP001202961">
    <property type="component" value="Unassembled WGS sequence"/>
</dbReference>
<evidence type="ECO:0000313" key="5">
    <source>
        <dbReference type="Proteomes" id="UP001202961"/>
    </source>
</evidence>
<dbReference type="InterPro" id="IPR043128">
    <property type="entry name" value="Rev_trsase/Diguanyl_cyclase"/>
</dbReference>
<dbReference type="InterPro" id="IPR054767">
    <property type="entry name" value="Cas10-Cmr2_palm2"/>
</dbReference>
<name>A0ABT0U2E6_9BACT</name>
<reference evidence="4 5" key="1">
    <citation type="journal article" date="2022" name="Syst. Appl. Microbiol.">
        <title>Rhodopirellula aestuarii sp. nov., a novel member of the genus Rhodopirellula isolated from brackish sediments collected in the Tagus River estuary, Portugal.</title>
        <authorList>
            <person name="Vitorino I.R."/>
            <person name="Klimek D."/>
            <person name="Calusinska M."/>
            <person name="Lobo-da-Cunha A."/>
            <person name="Vasconcelos V."/>
            <person name="Lage O.M."/>
        </authorList>
    </citation>
    <scope>NUCLEOTIDE SEQUENCE [LARGE SCALE GENOMIC DNA]</scope>
    <source>
        <strain evidence="4 5">ICT_H3.1</strain>
    </source>
</reference>
<protein>
    <recommendedName>
        <fullName evidence="3">Cas10/Cmr2 second palm domain-containing protein</fullName>
    </recommendedName>
</protein>
<keyword evidence="5" id="KW-1185">Reference proteome</keyword>
<organism evidence="4 5">
    <name type="scientific">Aporhodopirellula aestuarii</name>
    <dbReference type="NCBI Taxonomy" id="2950107"/>
    <lineage>
        <taxon>Bacteria</taxon>
        <taxon>Pseudomonadati</taxon>
        <taxon>Planctomycetota</taxon>
        <taxon>Planctomycetia</taxon>
        <taxon>Pirellulales</taxon>
        <taxon>Pirellulaceae</taxon>
        <taxon>Aporhodopirellula</taxon>
    </lineage>
</organism>
<evidence type="ECO:0000313" key="4">
    <source>
        <dbReference type="EMBL" id="MCM2371071.1"/>
    </source>
</evidence>
<sequence length="550" mass="60495">MILTYDIRGIQKAIFSVPRLRCIIGTSETIAEFDGSVKAEFGERCIYAGGGGGAIELTQDEIDPCIETLTQRSQGLGLDLRIGTGDSLSEAKSKDRLYPFVPPASDGPPCAISGLYPVGTNDAWKKQKDVHHIIGARMEAGYADRCGGQLAEKLKESIASLLQDAQSHEAFQMPWRFFKNVTTETSDIGEDNRDEAIAGSNALGGRNRWAVVAMDGNDAGNQHLRAQKLVDEGQWDPDSRDDWTRRMSGHLRTITLNSFVTAASSAMLDWIESDYWRDSIVSNGQGTHLVLPLRPLIIGGDDIVTLIAPDMAFDFVTALSRQFATEASDAGASFESETGRPLWPATGNRLTISAGILLVKTTYPLHSAIAYAERLLASAKGSFRGKPDSPDGPTPAAVDFDIVTDTMLDTPEMRRRRELTFHDDDLNRVVHLTQRPYRIESCADGAKQDEGVETIDDLQAMTDDLFSDPEKLPGSVAADLLQVMTRPWSSRVQYLVSLKRKYPNLVSHLNEENPSKTGRFWKADAQEQSTSFIDALLLAEHRHRIAQGPN</sequence>
<evidence type="ECO:0000256" key="2">
    <source>
        <dbReference type="ARBA" id="ARBA00023118"/>
    </source>
</evidence>
<comment type="caution">
    <text evidence="4">The sequence shown here is derived from an EMBL/GenBank/DDBJ whole genome shotgun (WGS) entry which is preliminary data.</text>
</comment>
<gene>
    <name evidence="4" type="ORF">NB063_10665</name>
</gene>
<feature type="domain" description="Cas10/Cmr2 second palm" evidence="3">
    <location>
        <begin position="297"/>
        <end position="381"/>
    </location>
</feature>
<evidence type="ECO:0000256" key="1">
    <source>
        <dbReference type="ARBA" id="ARBA00022741"/>
    </source>
</evidence>